<dbReference type="OrthoDB" id="1110214at2759"/>
<dbReference type="Pfam" id="PF00112">
    <property type="entry name" value="Peptidase_C1"/>
    <property type="match status" value="1"/>
</dbReference>
<proteinExistence type="predicted"/>
<dbReference type="KEGG" id="aly:9318529"/>
<dbReference type="MEROPS" id="C01.164"/>
<dbReference type="Gramene" id="scaffold_300713.1">
    <property type="protein sequence ID" value="scaffold_300713.1"/>
    <property type="gene ID" value="scaffold_300713.1"/>
</dbReference>
<feature type="region of interest" description="Disordered" evidence="1">
    <location>
        <begin position="1"/>
        <end position="62"/>
    </location>
</feature>
<sequence length="280" mass="31955">MDINKSIGAGGETDINEPIGAGGSRRQNRPKTPNPLNDPNRRNAARNEAQQQRPQDQQNQRQEFDGIAYEILKDWRLIVDLLGPIIEQREAICWAIVLARLIEAMYNIWIGDSKCFLRISVDDLVSKIKAEDDDKEITTLNRCIKVIELEGIKKVPTTSHANRDKIKTIKWVIDTNEAADRNFIQTKLEISPVGIIIDIDDEFSALREGFYKVRDVPRTGKTVSRHALMILGRGRTVEGQDFFIVQNSWEKTWGVNGYGRLIIDDGMSCMAFWPRPYRGM</sequence>
<accession>D7L5F4</accession>
<dbReference type="GO" id="GO:0008234">
    <property type="term" value="F:cysteine-type peptidase activity"/>
    <property type="evidence" value="ECO:0007669"/>
    <property type="project" value="InterPro"/>
</dbReference>
<evidence type="ECO:0000313" key="4">
    <source>
        <dbReference type="Proteomes" id="UP000008694"/>
    </source>
</evidence>
<reference evidence="4" key="1">
    <citation type="journal article" date="2011" name="Nat. Genet.">
        <title>The Arabidopsis lyrata genome sequence and the basis of rapid genome size change.</title>
        <authorList>
            <person name="Hu T.T."/>
            <person name="Pattyn P."/>
            <person name="Bakker E.G."/>
            <person name="Cao J."/>
            <person name="Cheng J.-F."/>
            <person name="Clark R.M."/>
            <person name="Fahlgren N."/>
            <person name="Fawcett J.A."/>
            <person name="Grimwood J."/>
            <person name="Gundlach H."/>
            <person name="Haberer G."/>
            <person name="Hollister J.D."/>
            <person name="Ossowski S."/>
            <person name="Ottilar R.P."/>
            <person name="Salamov A.A."/>
            <person name="Schneeberger K."/>
            <person name="Spannagl M."/>
            <person name="Wang X."/>
            <person name="Yang L."/>
            <person name="Nasrallah M.E."/>
            <person name="Bergelson J."/>
            <person name="Carrington J.C."/>
            <person name="Gaut B.S."/>
            <person name="Schmutz J."/>
            <person name="Mayer K.F.X."/>
            <person name="Van de Peer Y."/>
            <person name="Grigoriev I.V."/>
            <person name="Nordborg M."/>
            <person name="Weigel D."/>
            <person name="Guo Y.-L."/>
        </authorList>
    </citation>
    <scope>NUCLEOTIDE SEQUENCE [LARGE SCALE GENOMIC DNA]</scope>
    <source>
        <strain evidence="4">cv. MN47</strain>
    </source>
</reference>
<dbReference type="EMBL" id="GL348715">
    <property type="protein sequence ID" value="EFH60828.1"/>
    <property type="molecule type" value="Genomic_DNA"/>
</dbReference>
<dbReference type="InterPro" id="IPR038765">
    <property type="entry name" value="Papain-like_cys_pep_sf"/>
</dbReference>
<dbReference type="SUPFAM" id="SSF54001">
    <property type="entry name" value="Cysteine proteinases"/>
    <property type="match status" value="1"/>
</dbReference>
<dbReference type="eggNOG" id="KOG1543">
    <property type="taxonomic scope" value="Eukaryota"/>
</dbReference>
<dbReference type="Proteomes" id="UP000008694">
    <property type="component" value="Unassembled WGS sequence"/>
</dbReference>
<name>D7L5F4_ARALL</name>
<dbReference type="InterPro" id="IPR000668">
    <property type="entry name" value="Peptidase_C1A_C"/>
</dbReference>
<evidence type="ECO:0000259" key="2">
    <source>
        <dbReference type="Pfam" id="PF00112"/>
    </source>
</evidence>
<evidence type="ECO:0000256" key="1">
    <source>
        <dbReference type="SAM" id="MobiDB-lite"/>
    </source>
</evidence>
<feature type="compositionally biased region" description="Low complexity" evidence="1">
    <location>
        <begin position="50"/>
        <end position="61"/>
    </location>
</feature>
<evidence type="ECO:0000313" key="3">
    <source>
        <dbReference type="EMBL" id="EFH60828.1"/>
    </source>
</evidence>
<dbReference type="Gene3D" id="3.90.70.10">
    <property type="entry name" value="Cysteine proteinases"/>
    <property type="match status" value="1"/>
</dbReference>
<organism evidence="4">
    <name type="scientific">Arabidopsis lyrata subsp. lyrata</name>
    <name type="common">Lyre-leaved rock-cress</name>
    <dbReference type="NCBI Taxonomy" id="81972"/>
    <lineage>
        <taxon>Eukaryota</taxon>
        <taxon>Viridiplantae</taxon>
        <taxon>Streptophyta</taxon>
        <taxon>Embryophyta</taxon>
        <taxon>Tracheophyta</taxon>
        <taxon>Spermatophyta</taxon>
        <taxon>Magnoliopsida</taxon>
        <taxon>eudicotyledons</taxon>
        <taxon>Gunneridae</taxon>
        <taxon>Pentapetalae</taxon>
        <taxon>rosids</taxon>
        <taxon>malvids</taxon>
        <taxon>Brassicales</taxon>
        <taxon>Brassicaceae</taxon>
        <taxon>Camelineae</taxon>
        <taxon>Arabidopsis</taxon>
    </lineage>
</organism>
<dbReference type="AlphaFoldDB" id="D7L5F4"/>
<keyword evidence="4" id="KW-1185">Reference proteome</keyword>
<dbReference type="HOGENOM" id="CLU_081415_0_0_1"/>
<dbReference type="CDD" id="cd02619">
    <property type="entry name" value="Peptidase_C1"/>
    <property type="match status" value="1"/>
</dbReference>
<protein>
    <recommendedName>
        <fullName evidence="2">Peptidase C1A papain C-terminal domain-containing protein</fullName>
    </recommendedName>
</protein>
<dbReference type="GO" id="GO:0006508">
    <property type="term" value="P:proteolysis"/>
    <property type="evidence" value="ECO:0007669"/>
    <property type="project" value="InterPro"/>
</dbReference>
<gene>
    <name evidence="3" type="ORF">ARALYDRAFT_896743</name>
</gene>
<feature type="domain" description="Peptidase C1A papain C-terminal" evidence="2">
    <location>
        <begin position="92"/>
        <end position="269"/>
    </location>
</feature>